<proteinExistence type="predicted"/>
<name>A0A4Q5LIX9_9SPHI</name>
<reference evidence="3 4" key="1">
    <citation type="submission" date="2019-02" db="EMBL/GenBank/DDBJ databases">
        <title>Bacterial novel species Mucilaginibacter sp. 17JY9-4 isolated from soil.</title>
        <authorList>
            <person name="Jung H.-Y."/>
        </authorList>
    </citation>
    <scope>NUCLEOTIDE SEQUENCE [LARGE SCALE GENOMIC DNA]</scope>
    <source>
        <strain evidence="3 4">17JY9-4</strain>
    </source>
</reference>
<feature type="transmembrane region" description="Helical" evidence="1">
    <location>
        <begin position="6"/>
        <end position="24"/>
    </location>
</feature>
<dbReference type="InterPro" id="IPR058058">
    <property type="entry name" value="CBU_0592-like"/>
</dbReference>
<feature type="domain" description="CBU-0592-like" evidence="2">
    <location>
        <begin position="5"/>
        <end position="75"/>
    </location>
</feature>
<keyword evidence="1" id="KW-0472">Membrane</keyword>
<accession>A0A4Q5LIX9</accession>
<keyword evidence="1" id="KW-1133">Transmembrane helix</keyword>
<comment type="caution">
    <text evidence="3">The sequence shown here is derived from an EMBL/GenBank/DDBJ whole genome shotgun (WGS) entry which is preliminary data.</text>
</comment>
<sequence>MKTSDIIASVGVIILLIAFLLNMYKKVSAQGRVYTGMNFLGAAICCFSSYLIDFYPFVVLEGVWGAFALYSFLNVPRGTSK</sequence>
<keyword evidence="1" id="KW-0812">Transmembrane</keyword>
<evidence type="ECO:0000259" key="2">
    <source>
        <dbReference type="Pfam" id="PF26604"/>
    </source>
</evidence>
<dbReference type="AlphaFoldDB" id="A0A4Q5LIX9"/>
<dbReference type="Proteomes" id="UP000293331">
    <property type="component" value="Unassembled WGS sequence"/>
</dbReference>
<dbReference type="EMBL" id="SEWG01000005">
    <property type="protein sequence ID" value="RYU89328.1"/>
    <property type="molecule type" value="Genomic_DNA"/>
</dbReference>
<evidence type="ECO:0000313" key="4">
    <source>
        <dbReference type="Proteomes" id="UP000293331"/>
    </source>
</evidence>
<organism evidence="3 4">
    <name type="scientific">Mucilaginibacter terrigena</name>
    <dbReference type="NCBI Taxonomy" id="2492395"/>
    <lineage>
        <taxon>Bacteria</taxon>
        <taxon>Pseudomonadati</taxon>
        <taxon>Bacteroidota</taxon>
        <taxon>Sphingobacteriia</taxon>
        <taxon>Sphingobacteriales</taxon>
        <taxon>Sphingobacteriaceae</taxon>
        <taxon>Mucilaginibacter</taxon>
    </lineage>
</organism>
<dbReference type="RefSeq" id="WP_129877186.1">
    <property type="nucleotide sequence ID" value="NZ_SEWG01000005.1"/>
</dbReference>
<dbReference type="OrthoDB" id="798534at2"/>
<evidence type="ECO:0000313" key="3">
    <source>
        <dbReference type="EMBL" id="RYU89328.1"/>
    </source>
</evidence>
<feature type="transmembrane region" description="Helical" evidence="1">
    <location>
        <begin position="33"/>
        <end position="52"/>
    </location>
</feature>
<dbReference type="NCBIfam" id="NF047864">
    <property type="entry name" value="CBU_0592_membra"/>
    <property type="match status" value="1"/>
</dbReference>
<gene>
    <name evidence="3" type="ORF">EWM62_13420</name>
</gene>
<dbReference type="Pfam" id="PF26604">
    <property type="entry name" value="CBU_0592"/>
    <property type="match status" value="1"/>
</dbReference>
<keyword evidence="4" id="KW-1185">Reference proteome</keyword>
<protein>
    <recommendedName>
        <fullName evidence="2">CBU-0592-like domain-containing protein</fullName>
    </recommendedName>
</protein>
<evidence type="ECO:0000256" key="1">
    <source>
        <dbReference type="SAM" id="Phobius"/>
    </source>
</evidence>